<accession>A0A7X5ZHI5</accession>
<dbReference type="Proteomes" id="UP000490980">
    <property type="component" value="Unassembled WGS sequence"/>
</dbReference>
<dbReference type="GO" id="GO:0003735">
    <property type="term" value="F:structural constituent of ribosome"/>
    <property type="evidence" value="ECO:0007669"/>
    <property type="project" value="InterPro"/>
</dbReference>
<dbReference type="GO" id="GO:0019843">
    <property type="term" value="F:rRNA binding"/>
    <property type="evidence" value="ECO:0007669"/>
    <property type="project" value="UniProtKB-UniRule"/>
</dbReference>
<dbReference type="EMBL" id="JAARLZ010000003">
    <property type="protein sequence ID" value="NII05857.1"/>
    <property type="molecule type" value="Genomic_DNA"/>
</dbReference>
<evidence type="ECO:0000256" key="7">
    <source>
        <dbReference type="HAMAP-Rule" id="MF_00503"/>
    </source>
</evidence>
<dbReference type="GO" id="GO:0005840">
    <property type="term" value="C:ribosome"/>
    <property type="evidence" value="ECO:0007669"/>
    <property type="project" value="UniProtKB-KW"/>
</dbReference>
<gene>
    <name evidence="7 9" type="primary">rplI</name>
    <name evidence="9" type="ORF">HBF25_05550</name>
</gene>
<feature type="domain" description="Ribosomal protein L9" evidence="8">
    <location>
        <begin position="13"/>
        <end position="40"/>
    </location>
</feature>
<dbReference type="InterPro" id="IPR036791">
    <property type="entry name" value="Ribosomal_bL9_C_sf"/>
</dbReference>
<dbReference type="AlphaFoldDB" id="A0A7X5ZHI5"/>
<dbReference type="InterPro" id="IPR020070">
    <property type="entry name" value="Ribosomal_bL9_N"/>
</dbReference>
<evidence type="ECO:0000313" key="10">
    <source>
        <dbReference type="Proteomes" id="UP000490980"/>
    </source>
</evidence>
<keyword evidence="5 7" id="KW-0687">Ribonucleoprotein</keyword>
<reference evidence="9 10" key="1">
    <citation type="submission" date="2020-03" db="EMBL/GenBank/DDBJ databases">
        <authorList>
            <person name="Lai Q."/>
        </authorList>
    </citation>
    <scope>NUCLEOTIDE SEQUENCE [LARGE SCALE GENOMIC DNA]</scope>
    <source>
        <strain evidence="9 10">CCUG 25036</strain>
    </source>
</reference>
<evidence type="ECO:0000256" key="3">
    <source>
        <dbReference type="ARBA" id="ARBA00022884"/>
    </source>
</evidence>
<evidence type="ECO:0000256" key="1">
    <source>
        <dbReference type="ARBA" id="ARBA00010605"/>
    </source>
</evidence>
<dbReference type="Pfam" id="PF03948">
    <property type="entry name" value="Ribosomal_L9_C"/>
    <property type="match status" value="1"/>
</dbReference>
<protein>
    <recommendedName>
        <fullName evidence="6 7">Large ribosomal subunit protein bL9</fullName>
    </recommendedName>
</protein>
<keyword evidence="3 7" id="KW-0694">RNA-binding</keyword>
<evidence type="ECO:0000256" key="5">
    <source>
        <dbReference type="ARBA" id="ARBA00023274"/>
    </source>
</evidence>
<evidence type="ECO:0000259" key="8">
    <source>
        <dbReference type="PROSITE" id="PS00651"/>
    </source>
</evidence>
<dbReference type="GO" id="GO:0006412">
    <property type="term" value="P:translation"/>
    <property type="evidence" value="ECO:0007669"/>
    <property type="project" value="UniProtKB-UniRule"/>
</dbReference>
<dbReference type="RefSeq" id="WP_166946972.1">
    <property type="nucleotide sequence ID" value="NZ_CP077072.1"/>
</dbReference>
<dbReference type="GO" id="GO:1990904">
    <property type="term" value="C:ribonucleoprotein complex"/>
    <property type="evidence" value="ECO:0007669"/>
    <property type="project" value="UniProtKB-KW"/>
</dbReference>
<evidence type="ECO:0000313" key="9">
    <source>
        <dbReference type="EMBL" id="NII05857.1"/>
    </source>
</evidence>
<dbReference type="SUPFAM" id="SSF55653">
    <property type="entry name" value="Ribosomal protein L9 C-domain"/>
    <property type="match status" value="1"/>
</dbReference>
<dbReference type="InterPro" id="IPR000244">
    <property type="entry name" value="Ribosomal_bL9"/>
</dbReference>
<dbReference type="InterPro" id="IPR036935">
    <property type="entry name" value="Ribosomal_bL9_N_sf"/>
</dbReference>
<dbReference type="PANTHER" id="PTHR21368">
    <property type="entry name" value="50S RIBOSOMAL PROTEIN L9"/>
    <property type="match status" value="1"/>
</dbReference>
<dbReference type="HAMAP" id="MF_00503">
    <property type="entry name" value="Ribosomal_bL9"/>
    <property type="match status" value="1"/>
</dbReference>
<name>A0A7X5ZHI5_9GAMM</name>
<comment type="similarity">
    <text evidence="1 7">Belongs to the bacterial ribosomal protein bL9 family.</text>
</comment>
<evidence type="ECO:0000256" key="4">
    <source>
        <dbReference type="ARBA" id="ARBA00022980"/>
    </source>
</evidence>
<organism evidence="9 10">
    <name type="scientific">Luteibacter anthropi</name>
    <dbReference type="NCBI Taxonomy" id="564369"/>
    <lineage>
        <taxon>Bacteria</taxon>
        <taxon>Pseudomonadati</taxon>
        <taxon>Pseudomonadota</taxon>
        <taxon>Gammaproteobacteria</taxon>
        <taxon>Lysobacterales</taxon>
        <taxon>Rhodanobacteraceae</taxon>
        <taxon>Luteibacter</taxon>
    </lineage>
</organism>
<comment type="function">
    <text evidence="7">Binds to the 23S rRNA.</text>
</comment>
<comment type="caution">
    <text evidence="9">The sequence shown here is derived from an EMBL/GenBank/DDBJ whole genome shotgun (WGS) entry which is preliminary data.</text>
</comment>
<evidence type="ECO:0000256" key="2">
    <source>
        <dbReference type="ARBA" id="ARBA00022730"/>
    </source>
</evidence>
<dbReference type="InterPro" id="IPR020594">
    <property type="entry name" value="Ribosomal_bL9_bac/chp"/>
</dbReference>
<keyword evidence="2 7" id="KW-0699">rRNA-binding</keyword>
<dbReference type="InterPro" id="IPR009027">
    <property type="entry name" value="Ribosomal_bL9/RNase_H1_N"/>
</dbReference>
<dbReference type="Gene3D" id="3.10.430.100">
    <property type="entry name" value="Ribosomal protein L9, C-terminal domain"/>
    <property type="match status" value="1"/>
</dbReference>
<keyword evidence="10" id="KW-1185">Reference proteome</keyword>
<proteinExistence type="inferred from homology"/>
<sequence length="148" mass="15746">MELILLEKVKNLGNLGDKVTVKPGYGRNFLLPTGKAARANAENIAAFEARRAEYEAKAKEQLSGAEGRAAKLEGVEVTIAVNASPEGKLFGSVTPRDIAEALTAQGQEVDKSEVIQSEGPFRNVGEFEVVVSLHADVQQTVKVKVVGA</sequence>
<dbReference type="InterPro" id="IPR020069">
    <property type="entry name" value="Ribosomal_bL9_C"/>
</dbReference>
<dbReference type="Gene3D" id="3.40.5.10">
    <property type="entry name" value="Ribosomal protein L9, N-terminal domain"/>
    <property type="match status" value="1"/>
</dbReference>
<dbReference type="NCBIfam" id="TIGR00158">
    <property type="entry name" value="L9"/>
    <property type="match status" value="1"/>
</dbReference>
<dbReference type="PROSITE" id="PS00651">
    <property type="entry name" value="RIBOSOMAL_L9"/>
    <property type="match status" value="1"/>
</dbReference>
<dbReference type="Pfam" id="PF01281">
    <property type="entry name" value="Ribosomal_L9_N"/>
    <property type="match status" value="1"/>
</dbReference>
<dbReference type="SUPFAM" id="SSF55658">
    <property type="entry name" value="L9 N-domain-like"/>
    <property type="match status" value="1"/>
</dbReference>
<keyword evidence="4 7" id="KW-0689">Ribosomal protein</keyword>
<evidence type="ECO:0000256" key="6">
    <source>
        <dbReference type="ARBA" id="ARBA00035292"/>
    </source>
</evidence>